<dbReference type="GO" id="GO:0016653">
    <property type="term" value="F:oxidoreductase activity, acting on NAD(P)H, heme protein as acceptor"/>
    <property type="evidence" value="ECO:0007669"/>
    <property type="project" value="TreeGrafter"/>
</dbReference>
<dbReference type="Pfam" id="PF02628">
    <property type="entry name" value="COX15-CtaA"/>
    <property type="match status" value="1"/>
</dbReference>
<evidence type="ECO:0000256" key="11">
    <source>
        <dbReference type="ARBA" id="ARBA00048044"/>
    </source>
</evidence>
<feature type="transmembrane region" description="Helical" evidence="12">
    <location>
        <begin position="91"/>
        <end position="115"/>
    </location>
</feature>
<dbReference type="InterPro" id="IPR023754">
    <property type="entry name" value="HemeA_Synthase_type2"/>
</dbReference>
<keyword evidence="14" id="KW-1185">Reference proteome</keyword>
<dbReference type="PANTHER" id="PTHR23289">
    <property type="entry name" value="CYTOCHROME C OXIDASE ASSEMBLY PROTEIN COX15"/>
    <property type="match status" value="1"/>
</dbReference>
<keyword evidence="4" id="KW-0479">Metal-binding</keyword>
<reference evidence="13 14" key="1">
    <citation type="submission" date="2016-03" db="EMBL/GenBank/DDBJ databases">
        <authorList>
            <person name="Ploux O."/>
        </authorList>
    </citation>
    <scope>NUCLEOTIDE SEQUENCE [LARGE SCALE GENOMIC DNA]</scope>
    <source>
        <strain evidence="13 14">URUG2</strain>
    </source>
</reference>
<name>A0A2D3UN58_9PEZI</name>
<feature type="transmembrane region" description="Helical" evidence="12">
    <location>
        <begin position="23"/>
        <end position="41"/>
    </location>
</feature>
<feature type="transmembrane region" description="Helical" evidence="12">
    <location>
        <begin position="53"/>
        <end position="71"/>
    </location>
</feature>
<dbReference type="GO" id="GO:0120547">
    <property type="term" value="F:heme A synthase activity"/>
    <property type="evidence" value="ECO:0007669"/>
    <property type="project" value="UniProtKB-EC"/>
</dbReference>
<evidence type="ECO:0000256" key="12">
    <source>
        <dbReference type="SAM" id="Phobius"/>
    </source>
</evidence>
<dbReference type="GeneID" id="35598333"/>
<evidence type="ECO:0000313" key="13">
    <source>
        <dbReference type="EMBL" id="CZT17292.1"/>
    </source>
</evidence>
<feature type="transmembrane region" description="Helical" evidence="12">
    <location>
        <begin position="249"/>
        <end position="273"/>
    </location>
</feature>
<protein>
    <submittedName>
        <fullName evidence="13">Related to COX15-cytochrome oxidase assembly factor</fullName>
    </submittedName>
</protein>
<comment type="pathway">
    <text evidence="10">Porphyrin-containing compound metabolism; heme A biosynthesis; heme A from heme O: step 1/1.</text>
</comment>
<dbReference type="EMBL" id="FJUY01000003">
    <property type="protein sequence ID" value="CZT17292.1"/>
    <property type="molecule type" value="Genomic_DNA"/>
</dbReference>
<dbReference type="GO" id="GO:0006784">
    <property type="term" value="P:heme A biosynthetic process"/>
    <property type="evidence" value="ECO:0007669"/>
    <property type="project" value="InterPro"/>
</dbReference>
<evidence type="ECO:0000256" key="8">
    <source>
        <dbReference type="ARBA" id="ARBA00023133"/>
    </source>
</evidence>
<keyword evidence="6" id="KW-0560">Oxidoreductase</keyword>
<dbReference type="RefSeq" id="XP_023624185.1">
    <property type="nucleotide sequence ID" value="XM_023768417.1"/>
</dbReference>
<sequence>MLNSRMNLEEFKQIYWMEWGHRLWGRVVGITFLLPTAYFFARRKVSPMMATRLVGICGLIGFQGVIGWWMVKSGLKDDLFDTGSHPRVSQYRLAAHLGTAFVAYLAMLSNGLYILRENKMLKNPAEAAKLLETLQSPALKPFRRMVGALSVLVYVTAMSGALVAGLDAGLIYNDFPWMGQGLLPPKQEMLDPFYSHTPDQSDLVWRNMLENPVLCQVDHKALATTTFTSIIALWVYSRTRRSLPKAAKTSMLGVVHLATLQVALGITTLWYLVPTALGSAHQAGALALLSGVFLLRSRVHVSKRTLKLVQQAVAKGSRA</sequence>
<evidence type="ECO:0000256" key="4">
    <source>
        <dbReference type="ARBA" id="ARBA00022723"/>
    </source>
</evidence>
<feature type="transmembrane region" description="Helical" evidence="12">
    <location>
        <begin position="146"/>
        <end position="172"/>
    </location>
</feature>
<dbReference type="GO" id="GO:0005743">
    <property type="term" value="C:mitochondrial inner membrane"/>
    <property type="evidence" value="ECO:0007669"/>
    <property type="project" value="TreeGrafter"/>
</dbReference>
<feature type="transmembrane region" description="Helical" evidence="12">
    <location>
        <begin position="279"/>
        <end position="297"/>
    </location>
</feature>
<evidence type="ECO:0000256" key="10">
    <source>
        <dbReference type="ARBA" id="ARBA00044501"/>
    </source>
</evidence>
<evidence type="ECO:0000256" key="7">
    <source>
        <dbReference type="ARBA" id="ARBA00023004"/>
    </source>
</evidence>
<keyword evidence="8" id="KW-0350">Heme biosynthesis</keyword>
<dbReference type="STRING" id="112498.A0A2D3UN58"/>
<keyword evidence="3 12" id="KW-0812">Transmembrane</keyword>
<keyword evidence="9 12" id="KW-0472">Membrane</keyword>
<proteinExistence type="predicted"/>
<accession>A0A2D3UN58</accession>
<organism evidence="13 14">
    <name type="scientific">Ramularia collo-cygni</name>
    <dbReference type="NCBI Taxonomy" id="112498"/>
    <lineage>
        <taxon>Eukaryota</taxon>
        <taxon>Fungi</taxon>
        <taxon>Dikarya</taxon>
        <taxon>Ascomycota</taxon>
        <taxon>Pezizomycotina</taxon>
        <taxon>Dothideomycetes</taxon>
        <taxon>Dothideomycetidae</taxon>
        <taxon>Mycosphaerellales</taxon>
        <taxon>Mycosphaerellaceae</taxon>
        <taxon>Ramularia</taxon>
    </lineage>
</organism>
<comment type="subcellular location">
    <subcellularLocation>
        <location evidence="2">Membrane</location>
        <topology evidence="2">Multi-pass membrane protein</topology>
    </subcellularLocation>
</comment>
<gene>
    <name evidence="13" type="ORF">RCC_03126</name>
</gene>
<dbReference type="InterPro" id="IPR003780">
    <property type="entry name" value="COX15/CtaA_fam"/>
</dbReference>
<dbReference type="AlphaFoldDB" id="A0A2D3UN58"/>
<comment type="catalytic activity">
    <reaction evidence="11">
        <text>Fe(II)-heme o + 2 A + H2O = Fe(II)-heme a + 2 AH2</text>
        <dbReference type="Rhea" id="RHEA:63388"/>
        <dbReference type="ChEBI" id="CHEBI:13193"/>
        <dbReference type="ChEBI" id="CHEBI:15377"/>
        <dbReference type="ChEBI" id="CHEBI:17499"/>
        <dbReference type="ChEBI" id="CHEBI:60530"/>
        <dbReference type="ChEBI" id="CHEBI:61715"/>
        <dbReference type="EC" id="1.17.99.9"/>
    </reaction>
    <physiologicalReaction direction="left-to-right" evidence="11">
        <dbReference type="Rhea" id="RHEA:63389"/>
    </physiologicalReaction>
</comment>
<evidence type="ECO:0000256" key="5">
    <source>
        <dbReference type="ARBA" id="ARBA00022989"/>
    </source>
</evidence>
<dbReference type="GO" id="GO:0046872">
    <property type="term" value="F:metal ion binding"/>
    <property type="evidence" value="ECO:0007669"/>
    <property type="project" value="UniProtKB-KW"/>
</dbReference>
<evidence type="ECO:0000313" key="14">
    <source>
        <dbReference type="Proteomes" id="UP000225277"/>
    </source>
</evidence>
<dbReference type="PANTHER" id="PTHR23289:SF2">
    <property type="entry name" value="CYTOCHROME C OXIDASE ASSEMBLY PROTEIN COX15 HOMOLOG"/>
    <property type="match status" value="1"/>
</dbReference>
<evidence type="ECO:0000256" key="9">
    <source>
        <dbReference type="ARBA" id="ARBA00023136"/>
    </source>
</evidence>
<evidence type="ECO:0000256" key="1">
    <source>
        <dbReference type="ARBA" id="ARBA00001970"/>
    </source>
</evidence>
<feature type="transmembrane region" description="Helical" evidence="12">
    <location>
        <begin position="221"/>
        <end position="237"/>
    </location>
</feature>
<comment type="cofactor">
    <cofactor evidence="1">
        <name>heme b</name>
        <dbReference type="ChEBI" id="CHEBI:60344"/>
    </cofactor>
</comment>
<evidence type="ECO:0000256" key="3">
    <source>
        <dbReference type="ARBA" id="ARBA00022692"/>
    </source>
</evidence>
<dbReference type="Proteomes" id="UP000225277">
    <property type="component" value="Unassembled WGS sequence"/>
</dbReference>
<dbReference type="OrthoDB" id="1726137at2759"/>
<keyword evidence="7" id="KW-0408">Iron</keyword>
<keyword evidence="5 12" id="KW-1133">Transmembrane helix</keyword>
<evidence type="ECO:0000256" key="2">
    <source>
        <dbReference type="ARBA" id="ARBA00004141"/>
    </source>
</evidence>
<evidence type="ECO:0000256" key="6">
    <source>
        <dbReference type="ARBA" id="ARBA00023002"/>
    </source>
</evidence>